<dbReference type="Gene3D" id="3.40.50.2300">
    <property type="match status" value="1"/>
</dbReference>
<feature type="DNA-binding region" description="OmpR/PhoB-type" evidence="7">
    <location>
        <begin position="128"/>
        <end position="226"/>
    </location>
</feature>
<evidence type="ECO:0000256" key="1">
    <source>
        <dbReference type="ARBA" id="ARBA00022553"/>
    </source>
</evidence>
<dbReference type="RefSeq" id="WP_054401937.1">
    <property type="nucleotide sequence ID" value="NZ_LIUT01000001.1"/>
</dbReference>
<dbReference type="PROSITE" id="PS51755">
    <property type="entry name" value="OMPR_PHOB"/>
    <property type="match status" value="1"/>
</dbReference>
<dbReference type="Gene3D" id="6.10.250.690">
    <property type="match status" value="1"/>
</dbReference>
<feature type="domain" description="Response regulatory" evidence="8">
    <location>
        <begin position="4"/>
        <end position="117"/>
    </location>
</feature>
<dbReference type="PANTHER" id="PTHR48111">
    <property type="entry name" value="REGULATOR OF RPOS"/>
    <property type="match status" value="1"/>
</dbReference>
<dbReference type="InterPro" id="IPR001789">
    <property type="entry name" value="Sig_transdc_resp-reg_receiver"/>
</dbReference>
<name>A0A0M1P3S5_9BACL</name>
<organism evidence="10 11">
    <name type="scientific">Paenibacillus solani</name>
    <dbReference type="NCBI Taxonomy" id="1705565"/>
    <lineage>
        <taxon>Bacteria</taxon>
        <taxon>Bacillati</taxon>
        <taxon>Bacillota</taxon>
        <taxon>Bacilli</taxon>
        <taxon>Bacillales</taxon>
        <taxon>Paenibacillaceae</taxon>
        <taxon>Paenibacillus</taxon>
    </lineage>
</organism>
<dbReference type="GO" id="GO:0006355">
    <property type="term" value="P:regulation of DNA-templated transcription"/>
    <property type="evidence" value="ECO:0007669"/>
    <property type="project" value="InterPro"/>
</dbReference>
<dbReference type="SUPFAM" id="SSF46894">
    <property type="entry name" value="C-terminal effector domain of the bipartite response regulators"/>
    <property type="match status" value="1"/>
</dbReference>
<evidence type="ECO:0000259" key="8">
    <source>
        <dbReference type="PROSITE" id="PS50110"/>
    </source>
</evidence>
<evidence type="ECO:0000256" key="2">
    <source>
        <dbReference type="ARBA" id="ARBA00023012"/>
    </source>
</evidence>
<accession>A0A0M1P3S5</accession>
<dbReference type="Pfam" id="PF00072">
    <property type="entry name" value="Response_reg"/>
    <property type="match status" value="1"/>
</dbReference>
<reference evidence="11" key="1">
    <citation type="submission" date="2015-08" db="EMBL/GenBank/DDBJ databases">
        <title>Genome sequencing project for genomic taxonomy and phylogenomics of Bacillus-like bacteria.</title>
        <authorList>
            <person name="Liu B."/>
            <person name="Wang J."/>
            <person name="Zhu Y."/>
            <person name="Liu G."/>
            <person name="Chen Q."/>
            <person name="Chen Z."/>
            <person name="Lan J."/>
            <person name="Che J."/>
            <person name="Ge C."/>
            <person name="Shi H."/>
            <person name="Pan Z."/>
            <person name="Liu X."/>
        </authorList>
    </citation>
    <scope>NUCLEOTIDE SEQUENCE [LARGE SCALE GENOMIC DNA]</scope>
    <source>
        <strain evidence="11">FJAT-22460</strain>
    </source>
</reference>
<evidence type="ECO:0000313" key="11">
    <source>
        <dbReference type="Proteomes" id="UP000036932"/>
    </source>
</evidence>
<dbReference type="PROSITE" id="PS50110">
    <property type="entry name" value="RESPONSE_REGULATORY"/>
    <property type="match status" value="1"/>
</dbReference>
<keyword evidence="5" id="KW-0804">Transcription</keyword>
<gene>
    <name evidence="10" type="ORF">AM231_07080</name>
</gene>
<proteinExistence type="predicted"/>
<dbReference type="FunFam" id="1.10.10.10:FF:000005">
    <property type="entry name" value="Two-component system response regulator"/>
    <property type="match status" value="1"/>
</dbReference>
<dbReference type="Pfam" id="PF00486">
    <property type="entry name" value="Trans_reg_C"/>
    <property type="match status" value="1"/>
</dbReference>
<keyword evidence="11" id="KW-1185">Reference proteome</keyword>
<dbReference type="GO" id="GO:0000156">
    <property type="term" value="F:phosphorelay response regulator activity"/>
    <property type="evidence" value="ECO:0007669"/>
    <property type="project" value="TreeGrafter"/>
</dbReference>
<dbReference type="CDD" id="cd00383">
    <property type="entry name" value="trans_reg_C"/>
    <property type="match status" value="1"/>
</dbReference>
<keyword evidence="4 7" id="KW-0238">DNA-binding</keyword>
<evidence type="ECO:0000256" key="3">
    <source>
        <dbReference type="ARBA" id="ARBA00023015"/>
    </source>
</evidence>
<evidence type="ECO:0000256" key="6">
    <source>
        <dbReference type="PROSITE-ProRule" id="PRU00169"/>
    </source>
</evidence>
<dbReference type="EMBL" id="LIUT01000001">
    <property type="protein sequence ID" value="KOR88950.1"/>
    <property type="molecule type" value="Genomic_DNA"/>
</dbReference>
<comment type="caution">
    <text evidence="10">The sequence shown here is derived from an EMBL/GenBank/DDBJ whole genome shotgun (WGS) entry which is preliminary data.</text>
</comment>
<evidence type="ECO:0000256" key="7">
    <source>
        <dbReference type="PROSITE-ProRule" id="PRU01091"/>
    </source>
</evidence>
<dbReference type="AlphaFoldDB" id="A0A0M1P3S5"/>
<dbReference type="PATRIC" id="fig|1705565.3.peg.3331"/>
<dbReference type="GO" id="GO:0000976">
    <property type="term" value="F:transcription cis-regulatory region binding"/>
    <property type="evidence" value="ECO:0007669"/>
    <property type="project" value="TreeGrafter"/>
</dbReference>
<dbReference type="SMART" id="SM00448">
    <property type="entry name" value="REC"/>
    <property type="match status" value="1"/>
</dbReference>
<evidence type="ECO:0000313" key="10">
    <source>
        <dbReference type="EMBL" id="KOR88950.1"/>
    </source>
</evidence>
<dbReference type="Gene3D" id="1.10.10.10">
    <property type="entry name" value="Winged helix-like DNA-binding domain superfamily/Winged helix DNA-binding domain"/>
    <property type="match status" value="1"/>
</dbReference>
<dbReference type="GO" id="GO:0032993">
    <property type="term" value="C:protein-DNA complex"/>
    <property type="evidence" value="ECO:0007669"/>
    <property type="project" value="TreeGrafter"/>
</dbReference>
<dbReference type="SMART" id="SM00862">
    <property type="entry name" value="Trans_reg_C"/>
    <property type="match status" value="1"/>
</dbReference>
<feature type="domain" description="OmpR/PhoB-type" evidence="9">
    <location>
        <begin position="128"/>
        <end position="226"/>
    </location>
</feature>
<dbReference type="OrthoDB" id="188184at2"/>
<evidence type="ECO:0000256" key="4">
    <source>
        <dbReference type="ARBA" id="ARBA00023125"/>
    </source>
</evidence>
<dbReference type="Proteomes" id="UP000036932">
    <property type="component" value="Unassembled WGS sequence"/>
</dbReference>
<dbReference type="InterPro" id="IPR001867">
    <property type="entry name" value="OmpR/PhoB-type_DNA-bd"/>
</dbReference>
<dbReference type="InterPro" id="IPR016032">
    <property type="entry name" value="Sig_transdc_resp-reg_C-effctor"/>
</dbReference>
<dbReference type="PANTHER" id="PTHR48111:SF1">
    <property type="entry name" value="TWO-COMPONENT RESPONSE REGULATOR ORR33"/>
    <property type="match status" value="1"/>
</dbReference>
<dbReference type="SUPFAM" id="SSF52172">
    <property type="entry name" value="CheY-like"/>
    <property type="match status" value="1"/>
</dbReference>
<sequence>MEKAILIAADKTDRLQMLVDMLEQTGYQVTHVTSYSEVVGYMQHSQVDLLLIDSRLAGMDQFNLVERLAGKKEQIPIIVIGTEGTDEAVAALEAGAHDYISNDRDPRELAARIANLLRLFQAGPLEEEEMIRIGDLVIDPSGRTVFREDMPIELTQREYDLLLFLARRQGQVCTREDILRQVWDYDFHTGTNVVDVYILHLREKIDKGHKQKLLRTIRGTGYKLLSQKDIQVNPKDRLP</sequence>
<keyword evidence="1 6" id="KW-0597">Phosphoprotein</keyword>
<protein>
    <submittedName>
        <fullName evidence="10">Transcriptional regulator</fullName>
    </submittedName>
</protein>
<evidence type="ECO:0000256" key="5">
    <source>
        <dbReference type="ARBA" id="ARBA00023163"/>
    </source>
</evidence>
<dbReference type="InterPro" id="IPR039420">
    <property type="entry name" value="WalR-like"/>
</dbReference>
<keyword evidence="3" id="KW-0805">Transcription regulation</keyword>
<dbReference type="CDD" id="cd00156">
    <property type="entry name" value="REC"/>
    <property type="match status" value="1"/>
</dbReference>
<feature type="modified residue" description="4-aspartylphosphate" evidence="6">
    <location>
        <position position="53"/>
    </location>
</feature>
<dbReference type="InterPro" id="IPR011006">
    <property type="entry name" value="CheY-like_superfamily"/>
</dbReference>
<dbReference type="GO" id="GO:0005829">
    <property type="term" value="C:cytosol"/>
    <property type="evidence" value="ECO:0007669"/>
    <property type="project" value="TreeGrafter"/>
</dbReference>
<evidence type="ECO:0000259" key="9">
    <source>
        <dbReference type="PROSITE" id="PS51755"/>
    </source>
</evidence>
<dbReference type="InterPro" id="IPR036388">
    <property type="entry name" value="WH-like_DNA-bd_sf"/>
</dbReference>
<keyword evidence="2" id="KW-0902">Two-component regulatory system</keyword>